<feature type="region of interest" description="Disordered" evidence="1">
    <location>
        <begin position="1"/>
        <end position="72"/>
    </location>
</feature>
<sequence>MNEALKKMKDITESLKEQKRETHKESQGENEDLKKVMTQREESNNLSKTQMGGVTNNQQFKPRNDLPPFSQRHVPYAPAQNIPKPYVKCYYCLEEGHSVNICNYLFEEQKKRVSRQAGGFLFPNWQKVPTDGKISPKKLVEEFAKEQEELTKIRKK</sequence>
<evidence type="ECO:0000313" key="3">
    <source>
        <dbReference type="Proteomes" id="UP000765509"/>
    </source>
</evidence>
<dbReference type="EMBL" id="AVOT02060479">
    <property type="protein sequence ID" value="MBW0553948.1"/>
    <property type="molecule type" value="Genomic_DNA"/>
</dbReference>
<feature type="compositionally biased region" description="Basic and acidic residues" evidence="1">
    <location>
        <begin position="1"/>
        <end position="43"/>
    </location>
</feature>
<evidence type="ECO:0000313" key="2">
    <source>
        <dbReference type="EMBL" id="MBW0553948.1"/>
    </source>
</evidence>
<name>A0A9Q3J1N4_9BASI</name>
<accession>A0A9Q3J1N4</accession>
<reference evidence="2" key="1">
    <citation type="submission" date="2021-03" db="EMBL/GenBank/DDBJ databases">
        <title>Draft genome sequence of rust myrtle Austropuccinia psidii MF-1, a brazilian biotype.</title>
        <authorList>
            <person name="Quecine M.C."/>
            <person name="Pachon D.M.R."/>
            <person name="Bonatelli M.L."/>
            <person name="Correr F.H."/>
            <person name="Franceschini L.M."/>
            <person name="Leite T.F."/>
            <person name="Margarido G.R.A."/>
            <person name="Almeida C.A."/>
            <person name="Ferrarezi J.A."/>
            <person name="Labate C.A."/>
        </authorList>
    </citation>
    <scope>NUCLEOTIDE SEQUENCE</scope>
    <source>
        <strain evidence="2">MF-1</strain>
    </source>
</reference>
<comment type="caution">
    <text evidence="2">The sequence shown here is derived from an EMBL/GenBank/DDBJ whole genome shotgun (WGS) entry which is preliminary data.</text>
</comment>
<protein>
    <submittedName>
        <fullName evidence="2">Uncharacterized protein</fullName>
    </submittedName>
</protein>
<evidence type="ECO:0000256" key="1">
    <source>
        <dbReference type="SAM" id="MobiDB-lite"/>
    </source>
</evidence>
<dbReference type="AlphaFoldDB" id="A0A9Q3J1N4"/>
<gene>
    <name evidence="2" type="ORF">O181_093663</name>
</gene>
<feature type="compositionally biased region" description="Polar residues" evidence="1">
    <location>
        <begin position="44"/>
        <end position="61"/>
    </location>
</feature>
<dbReference type="OrthoDB" id="2504984at2759"/>
<keyword evidence="3" id="KW-1185">Reference proteome</keyword>
<dbReference type="Proteomes" id="UP000765509">
    <property type="component" value="Unassembled WGS sequence"/>
</dbReference>
<organism evidence="2 3">
    <name type="scientific">Austropuccinia psidii MF-1</name>
    <dbReference type="NCBI Taxonomy" id="1389203"/>
    <lineage>
        <taxon>Eukaryota</taxon>
        <taxon>Fungi</taxon>
        <taxon>Dikarya</taxon>
        <taxon>Basidiomycota</taxon>
        <taxon>Pucciniomycotina</taxon>
        <taxon>Pucciniomycetes</taxon>
        <taxon>Pucciniales</taxon>
        <taxon>Sphaerophragmiaceae</taxon>
        <taxon>Austropuccinia</taxon>
    </lineage>
</organism>
<proteinExistence type="predicted"/>